<protein>
    <submittedName>
        <fullName evidence="1">Uncharacterized protein</fullName>
    </submittedName>
</protein>
<gene>
    <name evidence="1" type="ORF">NITFAB_1821</name>
</gene>
<sequence length="59" mass="7018">MSTYATLTDRTRKIRRMVIPSTEDLEKHGMSERLSREKFASTQEWLTACYFEFANKVQK</sequence>
<evidence type="ECO:0000313" key="1">
    <source>
        <dbReference type="EMBL" id="SPS06231.1"/>
    </source>
</evidence>
<dbReference type="EMBL" id="LS423452">
    <property type="protein sequence ID" value="SPS06231.1"/>
    <property type="molecule type" value="Genomic_DNA"/>
</dbReference>
<reference evidence="1" key="1">
    <citation type="submission" date="2018-05" db="EMBL/GenBank/DDBJ databases">
        <authorList>
            <person name="Lanie J.A."/>
            <person name="Ng W.-L."/>
            <person name="Kazmierczak K.M."/>
            <person name="Andrzejewski T.M."/>
            <person name="Davidsen T.M."/>
            <person name="Wayne K.J."/>
            <person name="Tettelin H."/>
            <person name="Glass J.I."/>
            <person name="Rusch D."/>
            <person name="Podicherti R."/>
            <person name="Tsui H.-C.T."/>
            <person name="Winkler M.E."/>
        </authorList>
    </citation>
    <scope>NUCLEOTIDE SEQUENCE</scope>
    <source>
        <strain evidence="1">KNB</strain>
    </source>
</reference>
<proteinExistence type="predicted"/>
<accession>A0A2X0SFR7</accession>
<organism evidence="1">
    <name type="scientific">Candidatus Nitrotoga fabula</name>
    <dbReference type="NCBI Taxonomy" id="2182327"/>
    <lineage>
        <taxon>Bacteria</taxon>
        <taxon>Pseudomonadati</taxon>
        <taxon>Pseudomonadota</taxon>
        <taxon>Betaproteobacteria</taxon>
        <taxon>Nitrosomonadales</taxon>
        <taxon>Gallionellaceae</taxon>
        <taxon>Candidatus Nitrotoga</taxon>
    </lineage>
</organism>
<dbReference type="AlphaFoldDB" id="A0A2X0SFR7"/>
<name>A0A2X0SFR7_9PROT</name>